<proteinExistence type="predicted"/>
<accession>A0A6M3JZP5</accession>
<name>A0A6M3JZP5_9ZZZZ</name>
<dbReference type="EMBL" id="MT142079">
    <property type="protein sequence ID" value="QJA74177.1"/>
    <property type="molecule type" value="Genomic_DNA"/>
</dbReference>
<protein>
    <submittedName>
        <fullName evidence="1">Uncharacterized protein</fullName>
    </submittedName>
</protein>
<gene>
    <name evidence="1" type="ORF">MM415A02088_0010</name>
</gene>
<sequence>MEDKMKRLLTLSTLLIVSVFMVSGVAFGWGSTGGDGSNYRQLQETAVFYNNSDKTLYHGDVVILDSTGTSGTTLGSYVTYSSAADSVLVVGVVVQKSLADMPVVVCTKGPALTRIDDSSDAVTTLTAVGTSGSSGATNSNAGGGTNLGIALEGGDGTDADEIIVWVDPTGAD</sequence>
<dbReference type="AlphaFoldDB" id="A0A6M3JZP5"/>
<evidence type="ECO:0000313" key="1">
    <source>
        <dbReference type="EMBL" id="QJA74177.1"/>
    </source>
</evidence>
<reference evidence="1" key="1">
    <citation type="submission" date="2020-03" db="EMBL/GenBank/DDBJ databases">
        <title>The deep terrestrial virosphere.</title>
        <authorList>
            <person name="Holmfeldt K."/>
            <person name="Nilsson E."/>
            <person name="Simone D."/>
            <person name="Lopez-Fernandez M."/>
            <person name="Wu X."/>
            <person name="de Brujin I."/>
            <person name="Lundin D."/>
            <person name="Andersson A."/>
            <person name="Bertilsson S."/>
            <person name="Dopson M."/>
        </authorList>
    </citation>
    <scope>NUCLEOTIDE SEQUENCE</scope>
    <source>
        <strain evidence="1">MM415A02088</strain>
    </source>
</reference>
<organism evidence="1">
    <name type="scientific">viral metagenome</name>
    <dbReference type="NCBI Taxonomy" id="1070528"/>
    <lineage>
        <taxon>unclassified sequences</taxon>
        <taxon>metagenomes</taxon>
        <taxon>organismal metagenomes</taxon>
    </lineage>
</organism>